<evidence type="ECO:0000256" key="1">
    <source>
        <dbReference type="SAM" id="MobiDB-lite"/>
    </source>
</evidence>
<dbReference type="InterPro" id="IPR019180">
    <property type="entry name" value="Oxidoreductase-like_N"/>
</dbReference>
<proteinExistence type="predicted"/>
<gene>
    <name evidence="3" type="ORF">BU16DRAFT_451942</name>
</gene>
<dbReference type="EMBL" id="MU004183">
    <property type="protein sequence ID" value="KAF2500460.1"/>
    <property type="molecule type" value="Genomic_DNA"/>
</dbReference>
<dbReference type="PANTHER" id="PTHR21193">
    <property type="entry name" value="OXIDOREDUCTASE-LIKE DOMAIN-CONTAINING PROTEIN 1"/>
    <property type="match status" value="1"/>
</dbReference>
<dbReference type="AlphaFoldDB" id="A0A6A6R9I4"/>
<evidence type="ECO:0000259" key="2">
    <source>
        <dbReference type="Pfam" id="PF09791"/>
    </source>
</evidence>
<evidence type="ECO:0000313" key="4">
    <source>
        <dbReference type="Proteomes" id="UP000799750"/>
    </source>
</evidence>
<feature type="compositionally biased region" description="Polar residues" evidence="1">
    <location>
        <begin position="1"/>
        <end position="20"/>
    </location>
</feature>
<accession>A0A6A6R9I4</accession>
<name>A0A6A6R9I4_9PEZI</name>
<dbReference type="GO" id="GO:0005739">
    <property type="term" value="C:mitochondrion"/>
    <property type="evidence" value="ECO:0007669"/>
    <property type="project" value="TreeGrafter"/>
</dbReference>
<sequence>MSRSRPSTASRSIGLQNSNRIPRRYKGHIANPGSQANPIQGFYADLISQPLARVQSATGTAPTPPESRPKTQKEETLAKARIVFGSRLAGPAERQAEREASSVVIGGVTVPPRPTEPDNCCMSGCVNCVWDVYRDDIEEWAAKSQEARAALQAKRVRGEGTGTMVAPEGTPQHVATSMDDDGGGSEANWSAQLGTGKEDLFGDIPVGIREFMRTEKKLKLKHLQEGSVG</sequence>
<dbReference type="InterPro" id="IPR039251">
    <property type="entry name" value="OXLD1"/>
</dbReference>
<evidence type="ECO:0000313" key="3">
    <source>
        <dbReference type="EMBL" id="KAF2500460.1"/>
    </source>
</evidence>
<dbReference type="Pfam" id="PF09791">
    <property type="entry name" value="Oxidored-like"/>
    <property type="match status" value="1"/>
</dbReference>
<organism evidence="3 4">
    <name type="scientific">Lophium mytilinum</name>
    <dbReference type="NCBI Taxonomy" id="390894"/>
    <lineage>
        <taxon>Eukaryota</taxon>
        <taxon>Fungi</taxon>
        <taxon>Dikarya</taxon>
        <taxon>Ascomycota</taxon>
        <taxon>Pezizomycotina</taxon>
        <taxon>Dothideomycetes</taxon>
        <taxon>Pleosporomycetidae</taxon>
        <taxon>Mytilinidiales</taxon>
        <taxon>Mytilinidiaceae</taxon>
        <taxon>Lophium</taxon>
    </lineage>
</organism>
<dbReference type="Proteomes" id="UP000799750">
    <property type="component" value="Unassembled WGS sequence"/>
</dbReference>
<reference evidence="3" key="1">
    <citation type="journal article" date="2020" name="Stud. Mycol.">
        <title>101 Dothideomycetes genomes: a test case for predicting lifestyles and emergence of pathogens.</title>
        <authorList>
            <person name="Haridas S."/>
            <person name="Albert R."/>
            <person name="Binder M."/>
            <person name="Bloem J."/>
            <person name="Labutti K."/>
            <person name="Salamov A."/>
            <person name="Andreopoulos B."/>
            <person name="Baker S."/>
            <person name="Barry K."/>
            <person name="Bills G."/>
            <person name="Bluhm B."/>
            <person name="Cannon C."/>
            <person name="Castanera R."/>
            <person name="Culley D."/>
            <person name="Daum C."/>
            <person name="Ezra D."/>
            <person name="Gonzalez J."/>
            <person name="Henrissat B."/>
            <person name="Kuo A."/>
            <person name="Liang C."/>
            <person name="Lipzen A."/>
            <person name="Lutzoni F."/>
            <person name="Magnuson J."/>
            <person name="Mondo S."/>
            <person name="Nolan M."/>
            <person name="Ohm R."/>
            <person name="Pangilinan J."/>
            <person name="Park H.-J."/>
            <person name="Ramirez L."/>
            <person name="Alfaro M."/>
            <person name="Sun H."/>
            <person name="Tritt A."/>
            <person name="Yoshinaga Y."/>
            <person name="Zwiers L.-H."/>
            <person name="Turgeon B."/>
            <person name="Goodwin S."/>
            <person name="Spatafora J."/>
            <person name="Crous P."/>
            <person name="Grigoriev I."/>
        </authorList>
    </citation>
    <scope>NUCLEOTIDE SEQUENCE</scope>
    <source>
        <strain evidence="3">CBS 269.34</strain>
    </source>
</reference>
<dbReference type="OrthoDB" id="10064411at2759"/>
<protein>
    <recommendedName>
        <fullName evidence="2">Oxidoreductase-like domain-containing protein</fullName>
    </recommendedName>
</protein>
<feature type="domain" description="Oxidoreductase-like" evidence="2">
    <location>
        <begin position="105"/>
        <end position="148"/>
    </location>
</feature>
<dbReference type="PANTHER" id="PTHR21193:SF3">
    <property type="entry name" value="OXIDOREDUCTASE-LIKE DOMAIN-CONTAINING PROTEIN 1"/>
    <property type="match status" value="1"/>
</dbReference>
<feature type="region of interest" description="Disordered" evidence="1">
    <location>
        <begin position="1"/>
        <end position="34"/>
    </location>
</feature>
<keyword evidence="4" id="KW-1185">Reference proteome</keyword>
<feature type="region of interest" description="Disordered" evidence="1">
    <location>
        <begin position="54"/>
        <end position="75"/>
    </location>
</feature>